<name>A0A268S0F9_SHOCL</name>
<organism evidence="1 2">
    <name type="scientific">Shouchella clausii</name>
    <name type="common">Alkalihalobacillus clausii</name>
    <dbReference type="NCBI Taxonomy" id="79880"/>
    <lineage>
        <taxon>Bacteria</taxon>
        <taxon>Bacillati</taxon>
        <taxon>Bacillota</taxon>
        <taxon>Bacilli</taxon>
        <taxon>Bacillales</taxon>
        <taxon>Bacillaceae</taxon>
        <taxon>Shouchella</taxon>
    </lineage>
</organism>
<evidence type="ECO:0000313" key="2">
    <source>
        <dbReference type="Proteomes" id="UP000216133"/>
    </source>
</evidence>
<sequence length="521" mass="59718">MRFPKRSVKHLYTIVYIPLDERPCNYAYPSFLANTRSDVQLRMPPIHLLGDKKKPADTEALWKFVFDQAKTADALVLSTDMLLYGGLLPSRLHHLSEDEGLKRINYFRTLRKVVGNKPIFAFSLIMRTPRYNSADEEPDYYEQYGERIYKQAYLTDKWERSGLSQKEQEELQTIRHEVPKDIIKDYEDRRAFNLNMNVKITELVENGVIDFLAIPQDDSAEYGYTSQDQKRVYDQIVSKRLQSKVAVYPGADEAGSSLVAKAFNHLNKRTMKVYPFFSSTLGANIIPLYEDRPLAESLKSHLFVTDCIWVSNPEQADFILAVNTAGKIMQESSDQMAKDSTYNSFRQLRVFVHTIERYVQEGIPVAVVDSAFANGGDLELIALLDDSRLLDHIISYKAWNTNCNTIGTSIAAAIFGFESTNRHTVNLKKNILYHLLDDGFYQGAIRKSVTDTFLPGIGANYFDVKGKEEVVGEKIVTLLKEAFDTNIRHSFKNIVVSNLEITFPWKRMFEIGIHLDIRETH</sequence>
<dbReference type="Proteomes" id="UP000216133">
    <property type="component" value="Unassembled WGS sequence"/>
</dbReference>
<evidence type="ECO:0000313" key="1">
    <source>
        <dbReference type="EMBL" id="PAF25171.1"/>
    </source>
</evidence>
<proteinExistence type="predicted"/>
<evidence type="ECO:0008006" key="3">
    <source>
        <dbReference type="Google" id="ProtNLM"/>
    </source>
</evidence>
<comment type="caution">
    <text evidence="1">The sequence shown here is derived from an EMBL/GenBank/DDBJ whole genome shotgun (WGS) entry which is preliminary data.</text>
</comment>
<dbReference type="AlphaFoldDB" id="A0A268S0F9"/>
<dbReference type="InterPro" id="IPR025394">
    <property type="entry name" value="DUF4127"/>
</dbReference>
<protein>
    <recommendedName>
        <fullName evidence="3">DUF4127 family protein</fullName>
    </recommendedName>
</protein>
<dbReference type="EMBL" id="NPBS01000076">
    <property type="protein sequence ID" value="PAF25171.1"/>
    <property type="molecule type" value="Genomic_DNA"/>
</dbReference>
<reference evidence="1 2" key="1">
    <citation type="submission" date="2017-07" db="EMBL/GenBank/DDBJ databases">
        <title>Isolation and whole genome analysis of endospore-forming bacteria from heroin.</title>
        <authorList>
            <person name="Kalinowski J."/>
            <person name="Ahrens B."/>
            <person name="Al-Dilaimi A."/>
            <person name="Winkler A."/>
            <person name="Wibberg D."/>
            <person name="Schleenbecker U."/>
            <person name="Ruckert C."/>
            <person name="Wolfel R."/>
            <person name="Grass G."/>
        </authorList>
    </citation>
    <scope>NUCLEOTIDE SEQUENCE [LARGE SCALE GENOMIC DNA]</scope>
    <source>
        <strain evidence="1 2">7523-2</strain>
    </source>
</reference>
<dbReference type="Pfam" id="PF13552">
    <property type="entry name" value="DUF4127"/>
    <property type="match status" value="1"/>
</dbReference>
<gene>
    <name evidence="1" type="ORF">CHH61_14720</name>
</gene>
<accession>A0A268S0F9</accession>